<keyword evidence="3" id="KW-1185">Reference proteome</keyword>
<dbReference type="Proteomes" id="UP000190061">
    <property type="component" value="Unassembled WGS sequence"/>
</dbReference>
<dbReference type="STRING" id="1122188.SAMN02745674_02461"/>
<protein>
    <submittedName>
        <fullName evidence="2">Uncharacterized protein</fullName>
    </submittedName>
</protein>
<name>A0A1T4RZ51_9GAMM</name>
<sequence length="97" mass="10876">MTSQTFRFDSHHFQSRMRAAFEPRKPRHPLVRFAVGLLGLALLVVLVMFSVALGAAMLVAGVAWKLLAGRGARKTAHADPRVVEGEYRVLRKPLLRR</sequence>
<proteinExistence type="predicted"/>
<reference evidence="2 3" key="1">
    <citation type="submission" date="2017-02" db="EMBL/GenBank/DDBJ databases">
        <authorList>
            <person name="Peterson S.W."/>
        </authorList>
    </citation>
    <scope>NUCLEOTIDE SEQUENCE [LARGE SCALE GENOMIC DNA]</scope>
    <source>
        <strain evidence="2 3">DSM 21749</strain>
    </source>
</reference>
<evidence type="ECO:0000313" key="2">
    <source>
        <dbReference type="EMBL" id="SKA21253.1"/>
    </source>
</evidence>
<organism evidence="2 3">
    <name type="scientific">Lysobacter spongiicola DSM 21749</name>
    <dbReference type="NCBI Taxonomy" id="1122188"/>
    <lineage>
        <taxon>Bacteria</taxon>
        <taxon>Pseudomonadati</taxon>
        <taxon>Pseudomonadota</taxon>
        <taxon>Gammaproteobacteria</taxon>
        <taxon>Lysobacterales</taxon>
        <taxon>Lysobacteraceae</taxon>
        <taxon>Novilysobacter</taxon>
    </lineage>
</organism>
<dbReference type="RefSeq" id="WP_078759006.1">
    <property type="nucleotide sequence ID" value="NZ_FUXP01000012.1"/>
</dbReference>
<dbReference type="AlphaFoldDB" id="A0A1T4RZ51"/>
<dbReference type="OrthoDB" id="5976163at2"/>
<keyword evidence="1" id="KW-1133">Transmembrane helix</keyword>
<gene>
    <name evidence="2" type="ORF">SAMN02745674_02461</name>
</gene>
<keyword evidence="1" id="KW-0812">Transmembrane</keyword>
<keyword evidence="1" id="KW-0472">Membrane</keyword>
<evidence type="ECO:0000256" key="1">
    <source>
        <dbReference type="SAM" id="Phobius"/>
    </source>
</evidence>
<accession>A0A1T4RZ51</accession>
<dbReference type="EMBL" id="FUXP01000012">
    <property type="protein sequence ID" value="SKA21253.1"/>
    <property type="molecule type" value="Genomic_DNA"/>
</dbReference>
<evidence type="ECO:0000313" key="3">
    <source>
        <dbReference type="Proteomes" id="UP000190061"/>
    </source>
</evidence>
<feature type="transmembrane region" description="Helical" evidence="1">
    <location>
        <begin position="33"/>
        <end position="64"/>
    </location>
</feature>